<reference evidence="10 11" key="1">
    <citation type="submission" date="2018-05" db="EMBL/GenBank/DDBJ databases">
        <title>Whole genome sequencing for identification of molecular markers to develop diagnostic detection tools for the regulated plant pathogen Lachnellula willkommii.</title>
        <authorList>
            <person name="Giroux E."/>
            <person name="Bilodeau G."/>
        </authorList>
    </citation>
    <scope>NUCLEOTIDE SEQUENCE [LARGE SCALE GENOMIC DNA]</scope>
    <source>
        <strain evidence="10 11">CBS 625.97</strain>
    </source>
</reference>
<dbReference type="InterPro" id="IPR020846">
    <property type="entry name" value="MFS_dom"/>
</dbReference>
<dbReference type="GO" id="GO:0005351">
    <property type="term" value="F:carbohydrate:proton symporter activity"/>
    <property type="evidence" value="ECO:0007669"/>
    <property type="project" value="TreeGrafter"/>
</dbReference>
<dbReference type="OrthoDB" id="6133115at2759"/>
<feature type="transmembrane region" description="Helical" evidence="8">
    <location>
        <begin position="325"/>
        <end position="342"/>
    </location>
</feature>
<evidence type="ECO:0000313" key="11">
    <source>
        <dbReference type="Proteomes" id="UP000481288"/>
    </source>
</evidence>
<dbReference type="PANTHER" id="PTHR48022:SF64">
    <property type="entry name" value="MAJOR FACILITATOR SUPERFAMILY (MFS) PROFILE DOMAIN-CONTAINING PROTEIN"/>
    <property type="match status" value="1"/>
</dbReference>
<dbReference type="EMBL" id="QGMG01000534">
    <property type="protein sequence ID" value="TVY52885.1"/>
    <property type="molecule type" value="Genomic_DNA"/>
</dbReference>
<dbReference type="Proteomes" id="UP000481288">
    <property type="component" value="Unassembled WGS sequence"/>
</dbReference>
<dbReference type="Gene3D" id="1.20.1250.20">
    <property type="entry name" value="MFS general substrate transporter like domains"/>
    <property type="match status" value="1"/>
</dbReference>
<comment type="similarity">
    <text evidence="2 7">Belongs to the major facilitator superfamily. Sugar transporter (TC 2.A.1.1) family.</text>
</comment>
<dbReference type="PRINTS" id="PR00171">
    <property type="entry name" value="SUGRTRNSPORT"/>
</dbReference>
<keyword evidence="4 8" id="KW-0812">Transmembrane</keyword>
<evidence type="ECO:0000256" key="1">
    <source>
        <dbReference type="ARBA" id="ARBA00004141"/>
    </source>
</evidence>
<organism evidence="10 11">
    <name type="scientific">Lachnellula cervina</name>
    <dbReference type="NCBI Taxonomy" id="1316786"/>
    <lineage>
        <taxon>Eukaryota</taxon>
        <taxon>Fungi</taxon>
        <taxon>Dikarya</taxon>
        <taxon>Ascomycota</taxon>
        <taxon>Pezizomycotina</taxon>
        <taxon>Leotiomycetes</taxon>
        <taxon>Helotiales</taxon>
        <taxon>Lachnaceae</taxon>
        <taxon>Lachnellula</taxon>
    </lineage>
</organism>
<dbReference type="AlphaFoldDB" id="A0A7D8UQK9"/>
<dbReference type="InterPro" id="IPR050360">
    <property type="entry name" value="MFS_Sugar_Transporters"/>
</dbReference>
<feature type="transmembrane region" description="Helical" evidence="8">
    <location>
        <begin position="127"/>
        <end position="149"/>
    </location>
</feature>
<dbReference type="PROSITE" id="PS00216">
    <property type="entry name" value="SUGAR_TRANSPORT_1"/>
    <property type="match status" value="1"/>
</dbReference>
<feature type="transmembrane region" description="Helical" evidence="8">
    <location>
        <begin position="349"/>
        <end position="373"/>
    </location>
</feature>
<evidence type="ECO:0000256" key="6">
    <source>
        <dbReference type="ARBA" id="ARBA00023136"/>
    </source>
</evidence>
<sequence length="515" mass="56496">MSNPTTPALTSLELPNNTNACWWRDKGLRKLLFWQGCIVVSQMTVGYDESVVGSLQAMKPWLEAMGYPNSSKLGLITAIVFVGGFVGAFLAAPLADRYGRRVAIFTGAALTLVGAVIQTAAQSSGMFIGGRFIIGLGISFTCCAGPSLLNELAHPRMRGTIASMFNVLWYAGSIIAAWTTFGTGHMTSSSWSWRIPSLIQGIPSVFVILAIPFIPESPRWLYSKGRGAEAKQILSRYHANESPSDSLVDFEMTEISSAVDTSKLLEPDSWAQLLKDPADRKRFGICIAVALLTLWNGQGVISYYFSPILTSIGIRSTNAQTGINGGMQIWNFFCAIAGALLVDRRGRRTLWLTSFAGMMLANVPLTIASAMYAEHGSEPAAYTVVVFLFLYNAAFNLACNPLLYCYATEILPFRIRARGLALQIAVSQAALTVNQYVNPIALDNIGFYFYIFYLGMLVLGTIIIYFCFPETKGYSLEELSHLFEDPTRVQIMGLERAEEESLSVTGKEEMFPEKV</sequence>
<feature type="domain" description="Major facilitator superfamily (MFS) profile" evidence="9">
    <location>
        <begin position="34"/>
        <end position="472"/>
    </location>
</feature>
<evidence type="ECO:0000259" key="9">
    <source>
        <dbReference type="PROSITE" id="PS50850"/>
    </source>
</evidence>
<evidence type="ECO:0000256" key="3">
    <source>
        <dbReference type="ARBA" id="ARBA00022448"/>
    </source>
</evidence>
<dbReference type="InterPro" id="IPR005828">
    <property type="entry name" value="MFS_sugar_transport-like"/>
</dbReference>
<dbReference type="InterPro" id="IPR036259">
    <property type="entry name" value="MFS_trans_sf"/>
</dbReference>
<name>A0A7D8UQK9_9HELO</name>
<feature type="transmembrane region" description="Helical" evidence="8">
    <location>
        <begin position="102"/>
        <end position="121"/>
    </location>
</feature>
<evidence type="ECO:0000256" key="8">
    <source>
        <dbReference type="SAM" id="Phobius"/>
    </source>
</evidence>
<keyword evidence="5 8" id="KW-1133">Transmembrane helix</keyword>
<keyword evidence="11" id="KW-1185">Reference proteome</keyword>
<proteinExistence type="inferred from homology"/>
<feature type="transmembrane region" description="Helical" evidence="8">
    <location>
        <begin position="379"/>
        <end position="407"/>
    </location>
</feature>
<feature type="transmembrane region" description="Helical" evidence="8">
    <location>
        <begin position="73"/>
        <end position="95"/>
    </location>
</feature>
<dbReference type="Pfam" id="PF00083">
    <property type="entry name" value="Sugar_tr"/>
    <property type="match status" value="1"/>
</dbReference>
<feature type="transmembrane region" description="Helical" evidence="8">
    <location>
        <begin position="193"/>
        <end position="214"/>
    </location>
</feature>
<dbReference type="GO" id="GO:0016020">
    <property type="term" value="C:membrane"/>
    <property type="evidence" value="ECO:0007669"/>
    <property type="project" value="UniProtKB-SubCell"/>
</dbReference>
<dbReference type="PROSITE" id="PS50850">
    <property type="entry name" value="MFS"/>
    <property type="match status" value="1"/>
</dbReference>
<dbReference type="InterPro" id="IPR003663">
    <property type="entry name" value="Sugar/inositol_transpt"/>
</dbReference>
<dbReference type="FunFam" id="1.20.1250.20:FF:000134">
    <property type="entry name" value="MFS sugar transporter protein"/>
    <property type="match status" value="1"/>
</dbReference>
<dbReference type="SUPFAM" id="SSF103473">
    <property type="entry name" value="MFS general substrate transporter"/>
    <property type="match status" value="1"/>
</dbReference>
<dbReference type="PANTHER" id="PTHR48022">
    <property type="entry name" value="PLASTIDIC GLUCOSE TRANSPORTER 4"/>
    <property type="match status" value="1"/>
</dbReference>
<accession>A0A7D8UQK9</accession>
<feature type="transmembrane region" description="Helical" evidence="8">
    <location>
        <begin position="283"/>
        <end position="305"/>
    </location>
</feature>
<evidence type="ECO:0000313" key="10">
    <source>
        <dbReference type="EMBL" id="TVY52885.1"/>
    </source>
</evidence>
<comment type="caution">
    <text evidence="10">The sequence shown here is derived from an EMBL/GenBank/DDBJ whole genome shotgun (WGS) entry which is preliminary data.</text>
</comment>
<dbReference type="NCBIfam" id="TIGR00879">
    <property type="entry name" value="SP"/>
    <property type="match status" value="1"/>
</dbReference>
<protein>
    <submittedName>
        <fullName evidence="10">Lactose permease</fullName>
    </submittedName>
</protein>
<evidence type="ECO:0000256" key="4">
    <source>
        <dbReference type="ARBA" id="ARBA00022692"/>
    </source>
</evidence>
<evidence type="ECO:0000256" key="2">
    <source>
        <dbReference type="ARBA" id="ARBA00010992"/>
    </source>
</evidence>
<feature type="transmembrane region" description="Helical" evidence="8">
    <location>
        <begin position="161"/>
        <end position="181"/>
    </location>
</feature>
<keyword evidence="3 7" id="KW-0813">Transport</keyword>
<comment type="subcellular location">
    <subcellularLocation>
        <location evidence="1">Membrane</location>
        <topology evidence="1">Multi-pass membrane protein</topology>
    </subcellularLocation>
</comment>
<evidence type="ECO:0000256" key="5">
    <source>
        <dbReference type="ARBA" id="ARBA00022989"/>
    </source>
</evidence>
<keyword evidence="6 8" id="KW-0472">Membrane</keyword>
<feature type="transmembrane region" description="Helical" evidence="8">
    <location>
        <begin position="449"/>
        <end position="468"/>
    </location>
</feature>
<dbReference type="InterPro" id="IPR005829">
    <property type="entry name" value="Sugar_transporter_CS"/>
</dbReference>
<evidence type="ECO:0000256" key="7">
    <source>
        <dbReference type="RuleBase" id="RU003346"/>
    </source>
</evidence>
<gene>
    <name evidence="10" type="primary">LAC12_0</name>
    <name evidence="10" type="ORF">LCER1_G005922</name>
</gene>